<feature type="transmembrane region" description="Helical" evidence="1">
    <location>
        <begin position="193"/>
        <end position="217"/>
    </location>
</feature>
<feature type="transmembrane region" description="Helical" evidence="1">
    <location>
        <begin position="41"/>
        <end position="61"/>
    </location>
</feature>
<organism evidence="3 4">
    <name type="scientific">Gluconacetobacter takamatsuzukensis</name>
    <dbReference type="NCBI Taxonomy" id="1286190"/>
    <lineage>
        <taxon>Bacteria</taxon>
        <taxon>Pseudomonadati</taxon>
        <taxon>Pseudomonadota</taxon>
        <taxon>Alphaproteobacteria</taxon>
        <taxon>Acetobacterales</taxon>
        <taxon>Acetobacteraceae</taxon>
        <taxon>Gluconacetobacter</taxon>
    </lineage>
</organism>
<evidence type="ECO:0000256" key="1">
    <source>
        <dbReference type="SAM" id="Phobius"/>
    </source>
</evidence>
<dbReference type="EMBL" id="JABEQK010000001">
    <property type="protein sequence ID" value="MBB2203566.1"/>
    <property type="molecule type" value="Genomic_DNA"/>
</dbReference>
<feature type="transmembrane region" description="Helical" evidence="1">
    <location>
        <begin position="237"/>
        <end position="256"/>
    </location>
</feature>
<evidence type="ECO:0000313" key="3">
    <source>
        <dbReference type="EMBL" id="MBB2203566.1"/>
    </source>
</evidence>
<protein>
    <submittedName>
        <fullName evidence="3">Prepilin peptidase</fullName>
    </submittedName>
</protein>
<comment type="caution">
    <text evidence="3">The sequence shown here is derived from an EMBL/GenBank/DDBJ whole genome shotgun (WGS) entry which is preliminary data.</text>
</comment>
<dbReference type="RefSeq" id="WP_182947213.1">
    <property type="nucleotide sequence ID" value="NZ_JABEQK010000001.1"/>
</dbReference>
<dbReference type="Pfam" id="PF01478">
    <property type="entry name" value="Peptidase_A24"/>
    <property type="match status" value="1"/>
</dbReference>
<dbReference type="AlphaFoldDB" id="A0A7W4KAW9"/>
<keyword evidence="1" id="KW-0812">Transmembrane</keyword>
<dbReference type="GO" id="GO:0004190">
    <property type="term" value="F:aspartic-type endopeptidase activity"/>
    <property type="evidence" value="ECO:0007669"/>
    <property type="project" value="InterPro"/>
</dbReference>
<keyword evidence="1" id="KW-1133">Transmembrane helix</keyword>
<dbReference type="InterPro" id="IPR000045">
    <property type="entry name" value="Prepilin_IV_endopep_pep"/>
</dbReference>
<evidence type="ECO:0000313" key="4">
    <source>
        <dbReference type="Proteomes" id="UP000540556"/>
    </source>
</evidence>
<dbReference type="GO" id="GO:0016020">
    <property type="term" value="C:membrane"/>
    <property type="evidence" value="ECO:0007669"/>
    <property type="project" value="InterPro"/>
</dbReference>
<keyword evidence="1" id="KW-0472">Membrane</keyword>
<name>A0A7W4KAW9_9PROT</name>
<feature type="transmembrane region" description="Helical" evidence="1">
    <location>
        <begin position="153"/>
        <end position="173"/>
    </location>
</feature>
<evidence type="ECO:0000259" key="2">
    <source>
        <dbReference type="Pfam" id="PF01478"/>
    </source>
</evidence>
<gene>
    <name evidence="3" type="ORF">HLH27_00835</name>
</gene>
<feature type="transmembrane region" description="Helical" evidence="1">
    <location>
        <begin position="127"/>
        <end position="146"/>
    </location>
</feature>
<sequence>MSGKRMRKSELSDGFVLAAATTGMVLWSLLARDGRTSLIGLGAAAWFPVSVVLYRIVLRWMPVIGGLYGRPVQPGPQRRREIIAGCLLTASFSIVFLGCMPGQVAVADMVALNFACLAALLDRSERWMPTHILIPMLLLGLMNGIWKGNADNAVLGAAAAWGCTLLVLVFIAVSARVSVLSSDDVTLAAACGAWVGIGGLSTFLLLTGFLYWVSCMLARYSSTSRAEGAGRHRSETIWIRSTGLSFAVSLAVTMLLRDGGQILPG</sequence>
<reference evidence="3 4" key="1">
    <citation type="submission" date="2020-04" db="EMBL/GenBank/DDBJ databases">
        <title>Description of novel Gluconacetobacter.</title>
        <authorList>
            <person name="Sombolestani A."/>
        </authorList>
    </citation>
    <scope>NUCLEOTIDE SEQUENCE [LARGE SCALE GENOMIC DNA]</scope>
    <source>
        <strain evidence="3 4">LMG 27800</strain>
    </source>
</reference>
<feature type="domain" description="Prepilin type IV endopeptidase peptidase" evidence="2">
    <location>
        <begin position="110"/>
        <end position="212"/>
    </location>
</feature>
<accession>A0A7W4KAW9</accession>
<dbReference type="Proteomes" id="UP000540556">
    <property type="component" value="Unassembled WGS sequence"/>
</dbReference>
<keyword evidence="4" id="KW-1185">Reference proteome</keyword>
<feature type="transmembrane region" description="Helical" evidence="1">
    <location>
        <begin position="82"/>
        <end position="107"/>
    </location>
</feature>
<proteinExistence type="predicted"/>